<dbReference type="EMBL" id="CP056030">
    <property type="protein sequence ID" value="QKZ04234.1"/>
    <property type="molecule type" value="Genomic_DNA"/>
</dbReference>
<dbReference type="SUPFAM" id="SSF47413">
    <property type="entry name" value="lambda repressor-like DNA-binding domains"/>
    <property type="match status" value="1"/>
</dbReference>
<evidence type="ECO:0000313" key="6">
    <source>
        <dbReference type="Proteomes" id="UP000509568"/>
    </source>
</evidence>
<dbReference type="CDD" id="cd06307">
    <property type="entry name" value="PBP1_sugar_binding"/>
    <property type="match status" value="1"/>
</dbReference>
<feature type="domain" description="HTH lacI-type" evidence="4">
    <location>
        <begin position="8"/>
        <end position="65"/>
    </location>
</feature>
<evidence type="ECO:0000259" key="4">
    <source>
        <dbReference type="PROSITE" id="PS50932"/>
    </source>
</evidence>
<dbReference type="PANTHER" id="PTHR30146">
    <property type="entry name" value="LACI-RELATED TRANSCRIPTIONAL REPRESSOR"/>
    <property type="match status" value="1"/>
</dbReference>
<name>A0A7D5D696_9PSED</name>
<dbReference type="GO" id="GO:0003700">
    <property type="term" value="F:DNA-binding transcription factor activity"/>
    <property type="evidence" value="ECO:0007669"/>
    <property type="project" value="TreeGrafter"/>
</dbReference>
<dbReference type="InterPro" id="IPR028082">
    <property type="entry name" value="Peripla_BP_I"/>
</dbReference>
<keyword evidence="6" id="KW-1185">Reference proteome</keyword>
<dbReference type="Gene3D" id="3.40.50.2300">
    <property type="match status" value="2"/>
</dbReference>
<dbReference type="Gene3D" id="1.10.260.40">
    <property type="entry name" value="lambda repressor-like DNA-binding domains"/>
    <property type="match status" value="1"/>
</dbReference>
<dbReference type="Pfam" id="PF13407">
    <property type="entry name" value="Peripla_BP_4"/>
    <property type="match status" value="1"/>
</dbReference>
<dbReference type="InterPro" id="IPR010982">
    <property type="entry name" value="Lambda_DNA-bd_dom_sf"/>
</dbReference>
<dbReference type="InterPro" id="IPR000843">
    <property type="entry name" value="HTH_LacI"/>
</dbReference>
<dbReference type="CDD" id="cd01392">
    <property type="entry name" value="HTH_LacI"/>
    <property type="match status" value="1"/>
</dbReference>
<reference evidence="5 6" key="1">
    <citation type="submission" date="2020-06" db="EMBL/GenBank/DDBJ databases">
        <title>Pseudomonas eucalypticola sp. nov., an endophyte of Eucalyptus dunnii leaves with biocontrol ability of eucalyptus leaf blight.</title>
        <authorList>
            <person name="Liu Y."/>
            <person name="Song Z."/>
            <person name="Zeng H."/>
            <person name="Lu M."/>
            <person name="Wang X."/>
            <person name="Lian X."/>
            <person name="Zhang Q."/>
        </authorList>
    </citation>
    <scope>NUCLEOTIDE SEQUENCE [LARGE SCALE GENOMIC DNA]</scope>
    <source>
        <strain evidence="5 6">NP-1</strain>
    </source>
</reference>
<dbReference type="SUPFAM" id="SSF53822">
    <property type="entry name" value="Periplasmic binding protein-like I"/>
    <property type="match status" value="1"/>
</dbReference>
<evidence type="ECO:0000256" key="3">
    <source>
        <dbReference type="ARBA" id="ARBA00023163"/>
    </source>
</evidence>
<organism evidence="5 6">
    <name type="scientific">Pseudomonas eucalypticola</name>
    <dbReference type="NCBI Taxonomy" id="2599595"/>
    <lineage>
        <taxon>Bacteria</taxon>
        <taxon>Pseudomonadati</taxon>
        <taxon>Pseudomonadota</taxon>
        <taxon>Gammaproteobacteria</taxon>
        <taxon>Pseudomonadales</taxon>
        <taxon>Pseudomonadaceae</taxon>
        <taxon>Pseudomonas</taxon>
    </lineage>
</organism>
<dbReference type="GO" id="GO:0055085">
    <property type="term" value="P:transmembrane transport"/>
    <property type="evidence" value="ECO:0007669"/>
    <property type="project" value="UniProtKB-ARBA"/>
</dbReference>
<proteinExistence type="predicted"/>
<dbReference type="RefSeq" id="WP_176570452.1">
    <property type="nucleotide sequence ID" value="NZ_CP056030.1"/>
</dbReference>
<keyword evidence="1" id="KW-0805">Transcription regulation</keyword>
<protein>
    <submittedName>
        <fullName evidence="5">LacI family DNA-binding transcriptional regulator</fullName>
    </submittedName>
</protein>
<evidence type="ECO:0000256" key="1">
    <source>
        <dbReference type="ARBA" id="ARBA00023015"/>
    </source>
</evidence>
<sequence length="339" mass="37191">MENADRKAGLQQVAKLAGVSLSTVDRVLNERGSVSDNKRRKVLQAARTLGLRRLLPSATHGLLRFDLLMVDSATDHFRRLAAGFNQEAQLLRSRLVLQQHRWDERYPEQLLELINTPHTTRQGLLVVAQDTPQIRHALQSQIAQGIPVVLLTTSLSDLPGATYIGIDNNVAGRSAARLLSHWANLDAGSVLLITNSLLYHAHQQRVAGFLQVLHQRAPQLNVVGPIECYDDPTRSAHAVRDAVMLHDTIAAIYDSGSGSSGIRAALLELDIRPVWIGHEATPEHAALLREGLLSLVLDQDPEGQAKAAIQHLLYANGDLEEPPQTAPQLRIVIEETLAV</sequence>
<evidence type="ECO:0000256" key="2">
    <source>
        <dbReference type="ARBA" id="ARBA00023125"/>
    </source>
</evidence>
<dbReference type="KEGG" id="pez:HWQ56_10740"/>
<keyword evidence="3" id="KW-0804">Transcription</keyword>
<dbReference type="AlphaFoldDB" id="A0A7D5D696"/>
<dbReference type="GO" id="GO:0000976">
    <property type="term" value="F:transcription cis-regulatory region binding"/>
    <property type="evidence" value="ECO:0007669"/>
    <property type="project" value="TreeGrafter"/>
</dbReference>
<gene>
    <name evidence="5" type="ORF">HWQ56_10740</name>
</gene>
<keyword evidence="2 5" id="KW-0238">DNA-binding</keyword>
<dbReference type="Proteomes" id="UP000509568">
    <property type="component" value="Chromosome"/>
</dbReference>
<evidence type="ECO:0000313" key="5">
    <source>
        <dbReference type="EMBL" id="QKZ04234.1"/>
    </source>
</evidence>
<dbReference type="Pfam" id="PF00356">
    <property type="entry name" value="LacI"/>
    <property type="match status" value="1"/>
</dbReference>
<dbReference type="PANTHER" id="PTHR30146:SF152">
    <property type="entry name" value="TRANSCRIPTIONAL REGULATORY PROTEIN"/>
    <property type="match status" value="1"/>
</dbReference>
<dbReference type="PROSITE" id="PS50932">
    <property type="entry name" value="HTH_LACI_2"/>
    <property type="match status" value="1"/>
</dbReference>
<dbReference type="SMART" id="SM00354">
    <property type="entry name" value="HTH_LACI"/>
    <property type="match status" value="1"/>
</dbReference>
<dbReference type="InterPro" id="IPR025997">
    <property type="entry name" value="SBP_2_dom"/>
</dbReference>
<accession>A0A7D5D696</accession>